<name>A0ABW3PPE5_9LACO</name>
<dbReference type="EMBL" id="JBHTLH010000023">
    <property type="protein sequence ID" value="MFD1125402.1"/>
    <property type="molecule type" value="Genomic_DNA"/>
</dbReference>
<dbReference type="Proteomes" id="UP001597156">
    <property type="component" value="Unassembled WGS sequence"/>
</dbReference>
<keyword evidence="2" id="KW-1185">Reference proteome</keyword>
<evidence type="ECO:0008006" key="3">
    <source>
        <dbReference type="Google" id="ProtNLM"/>
    </source>
</evidence>
<reference evidence="2" key="1">
    <citation type="journal article" date="2019" name="Int. J. Syst. Evol. Microbiol.">
        <title>The Global Catalogue of Microorganisms (GCM) 10K type strain sequencing project: providing services to taxonomists for standard genome sequencing and annotation.</title>
        <authorList>
            <consortium name="The Broad Institute Genomics Platform"/>
            <consortium name="The Broad Institute Genome Sequencing Center for Infectious Disease"/>
            <person name="Wu L."/>
            <person name="Ma J."/>
        </authorList>
    </citation>
    <scope>NUCLEOTIDE SEQUENCE [LARGE SCALE GENOMIC DNA]</scope>
    <source>
        <strain evidence="2">CCUG 71848</strain>
    </source>
</reference>
<organism evidence="1 2">
    <name type="scientific">Lentilactobacillus raoultii</name>
    <dbReference type="NCBI Taxonomy" id="1987503"/>
    <lineage>
        <taxon>Bacteria</taxon>
        <taxon>Bacillati</taxon>
        <taxon>Bacillota</taxon>
        <taxon>Bacilli</taxon>
        <taxon>Lactobacillales</taxon>
        <taxon>Lactobacillaceae</taxon>
        <taxon>Lentilactobacillus</taxon>
    </lineage>
</organism>
<protein>
    <recommendedName>
        <fullName evidence="3">Transposase</fullName>
    </recommendedName>
</protein>
<sequence>ILLDADTAHQPLYSRQAIADRSRTNQTTVIKTLKQFLDEGLDSVLQIKRNRNSDYARQKVDAADETKLIQLAYGPAPKGHARWSLRLLEKAAEVELAHPIKKDAIGRLFKKTASTSQKTLLGNPNRPRCQLCCGHGRCLRRLCSAL</sequence>
<evidence type="ECO:0000313" key="2">
    <source>
        <dbReference type="Proteomes" id="UP001597156"/>
    </source>
</evidence>
<feature type="non-terminal residue" evidence="1">
    <location>
        <position position="1"/>
    </location>
</feature>
<accession>A0ABW3PPE5</accession>
<evidence type="ECO:0000313" key="1">
    <source>
        <dbReference type="EMBL" id="MFD1125402.1"/>
    </source>
</evidence>
<dbReference type="RefSeq" id="WP_382389759.1">
    <property type="nucleotide sequence ID" value="NZ_JBHTLH010000023.1"/>
</dbReference>
<gene>
    <name evidence="1" type="ORF">ACFQ22_08545</name>
</gene>
<comment type="caution">
    <text evidence="1">The sequence shown here is derived from an EMBL/GenBank/DDBJ whole genome shotgun (WGS) entry which is preliminary data.</text>
</comment>
<proteinExistence type="predicted"/>